<dbReference type="GO" id="GO:0015074">
    <property type="term" value="P:DNA integration"/>
    <property type="evidence" value="ECO:0007669"/>
    <property type="project" value="InterPro"/>
</dbReference>
<proteinExistence type="predicted"/>
<dbReference type="PANTHER" id="PTHR46585:SF1">
    <property type="entry name" value="CHROMO DOMAIN-CONTAINING PROTEIN"/>
    <property type="match status" value="1"/>
</dbReference>
<dbReference type="InterPro" id="IPR001584">
    <property type="entry name" value="Integrase_cat-core"/>
</dbReference>
<feature type="compositionally biased region" description="Basic and acidic residues" evidence="1">
    <location>
        <begin position="11"/>
        <end position="23"/>
    </location>
</feature>
<dbReference type="OrthoDB" id="2425196at2759"/>
<feature type="domain" description="Integrase catalytic" evidence="2">
    <location>
        <begin position="188"/>
        <end position="344"/>
    </location>
</feature>
<dbReference type="AlphaFoldDB" id="A0A8X6GRP3"/>
<evidence type="ECO:0000256" key="1">
    <source>
        <dbReference type="SAM" id="MobiDB-lite"/>
    </source>
</evidence>
<comment type="caution">
    <text evidence="3">The sequence shown here is derived from an EMBL/GenBank/DDBJ whole genome shotgun (WGS) entry which is preliminary data.</text>
</comment>
<dbReference type="InterPro" id="IPR012337">
    <property type="entry name" value="RNaseH-like_sf"/>
</dbReference>
<organism evidence="3 4">
    <name type="scientific">Trichonephila clavata</name>
    <name type="common">Joro spider</name>
    <name type="synonym">Nephila clavata</name>
    <dbReference type="NCBI Taxonomy" id="2740835"/>
    <lineage>
        <taxon>Eukaryota</taxon>
        <taxon>Metazoa</taxon>
        <taxon>Ecdysozoa</taxon>
        <taxon>Arthropoda</taxon>
        <taxon>Chelicerata</taxon>
        <taxon>Arachnida</taxon>
        <taxon>Araneae</taxon>
        <taxon>Araneomorphae</taxon>
        <taxon>Entelegynae</taxon>
        <taxon>Araneoidea</taxon>
        <taxon>Nephilidae</taxon>
        <taxon>Trichonephila</taxon>
    </lineage>
</organism>
<dbReference type="Gene3D" id="3.30.420.10">
    <property type="entry name" value="Ribonuclease H-like superfamily/Ribonuclease H"/>
    <property type="match status" value="1"/>
</dbReference>
<protein>
    <submittedName>
        <fullName evidence="3">Uncharacterized transposon-derived protein F54H12.3</fullName>
    </submittedName>
</protein>
<evidence type="ECO:0000259" key="2">
    <source>
        <dbReference type="PROSITE" id="PS50994"/>
    </source>
</evidence>
<keyword evidence="4" id="KW-1185">Reference proteome</keyword>
<dbReference type="EMBL" id="BMAO01026372">
    <property type="protein sequence ID" value="GFR09138.1"/>
    <property type="molecule type" value="Genomic_DNA"/>
</dbReference>
<evidence type="ECO:0000313" key="3">
    <source>
        <dbReference type="EMBL" id="GFR09138.1"/>
    </source>
</evidence>
<reference evidence="3" key="1">
    <citation type="submission" date="2020-07" db="EMBL/GenBank/DDBJ databases">
        <title>Multicomponent nature underlies the extraordinary mechanical properties of spider dragline silk.</title>
        <authorList>
            <person name="Kono N."/>
            <person name="Nakamura H."/>
            <person name="Mori M."/>
            <person name="Yoshida Y."/>
            <person name="Ohtoshi R."/>
            <person name="Malay A.D."/>
            <person name="Moran D.A.P."/>
            <person name="Tomita M."/>
            <person name="Numata K."/>
            <person name="Arakawa K."/>
        </authorList>
    </citation>
    <scope>NUCLEOTIDE SEQUENCE</scope>
</reference>
<feature type="region of interest" description="Disordered" evidence="1">
    <location>
        <begin position="1"/>
        <end position="23"/>
    </location>
</feature>
<sequence>MNEPKPPLRVTIEDSKEQVQEESKRNTIEDLTLRDIILSVPANFQKFIPPIVEKLNTRSYDWNKYGELTKDSEIIKNTNVIDLFSYLMRNVKKGHEPNGFSVFWRAIKEIKIPTRWIGNQKLVEMLGDGTILDEVQKEYTFETSERVNTPKRKKRKQNFSKKERVLETAYYDFVNPASFGGIKKLSTLTKVPYQQTKAWLSSQDTYTLHRPVRYKFSRRATLFFAYVIPLKNKKAVSVTKAFESLLQQVKPKNIQSDKGNEFYNTQLQSLFKKYNINHYSAEGDAKSTIVERFNRTLKQKMFRVFTYRKSYKYDDVLQSLVKSYNNSKHRSIGMAPSKVTRELEPQIF</sequence>
<gene>
    <name evidence="3" type="primary">F54H12.3_122</name>
    <name evidence="3" type="ORF">TNCT_643131</name>
</gene>
<dbReference type="GO" id="GO:0003676">
    <property type="term" value="F:nucleic acid binding"/>
    <property type="evidence" value="ECO:0007669"/>
    <property type="project" value="InterPro"/>
</dbReference>
<dbReference type="PANTHER" id="PTHR46585">
    <property type="entry name" value="INTEGRASE CORE DOMAIN CONTAINING PROTEIN"/>
    <property type="match status" value="1"/>
</dbReference>
<dbReference type="SUPFAM" id="SSF53098">
    <property type="entry name" value="Ribonuclease H-like"/>
    <property type="match status" value="1"/>
</dbReference>
<dbReference type="PROSITE" id="PS50994">
    <property type="entry name" value="INTEGRASE"/>
    <property type="match status" value="1"/>
</dbReference>
<accession>A0A8X6GRP3</accession>
<evidence type="ECO:0000313" key="4">
    <source>
        <dbReference type="Proteomes" id="UP000887116"/>
    </source>
</evidence>
<dbReference type="Proteomes" id="UP000887116">
    <property type="component" value="Unassembled WGS sequence"/>
</dbReference>
<dbReference type="InterPro" id="IPR036397">
    <property type="entry name" value="RNaseH_sf"/>
</dbReference>
<name>A0A8X6GRP3_TRICU</name>